<evidence type="ECO:0000256" key="5">
    <source>
        <dbReference type="ARBA" id="ARBA00022727"/>
    </source>
</evidence>
<dbReference type="GO" id="GO:0004798">
    <property type="term" value="F:dTMP kinase activity"/>
    <property type="evidence" value="ECO:0007669"/>
    <property type="project" value="UniProtKB-UniRule"/>
</dbReference>
<dbReference type="PANTHER" id="PTHR10344:SF4">
    <property type="entry name" value="UMP-CMP KINASE 2, MITOCHONDRIAL"/>
    <property type="match status" value="1"/>
</dbReference>
<dbReference type="SUPFAM" id="SSF52540">
    <property type="entry name" value="P-loop containing nucleoside triphosphate hydrolases"/>
    <property type="match status" value="1"/>
</dbReference>
<dbReference type="RefSeq" id="WP_044012491.1">
    <property type="nucleotide sequence ID" value="NZ_CCVW01000004.1"/>
</dbReference>
<evidence type="ECO:0000256" key="1">
    <source>
        <dbReference type="ARBA" id="ARBA00009776"/>
    </source>
</evidence>
<gene>
    <name evidence="12 14" type="primary">tmk</name>
    <name evidence="14" type="ORF">BN59_03590</name>
</gene>
<dbReference type="GO" id="GO:0005829">
    <property type="term" value="C:cytosol"/>
    <property type="evidence" value="ECO:0007669"/>
    <property type="project" value="TreeGrafter"/>
</dbReference>
<dbReference type="Gene3D" id="3.40.50.300">
    <property type="entry name" value="P-loop containing nucleotide triphosphate hydrolases"/>
    <property type="match status" value="1"/>
</dbReference>
<reference evidence="14 15" key="1">
    <citation type="submission" date="2014-06" db="EMBL/GenBank/DDBJ databases">
        <authorList>
            <person name="Urmite Genomes Urmite Genomes"/>
        </authorList>
    </citation>
    <scope>NUCLEOTIDE SEQUENCE [LARGE SCALE GENOMIC DNA]</scope>
</reference>
<proteinExistence type="inferred from homology"/>
<dbReference type="GO" id="GO:0005524">
    <property type="term" value="F:ATP binding"/>
    <property type="evidence" value="ECO:0007669"/>
    <property type="project" value="UniProtKB-UniRule"/>
</dbReference>
<dbReference type="InterPro" id="IPR039430">
    <property type="entry name" value="Thymidylate_kin-like_dom"/>
</dbReference>
<dbReference type="EMBL" id="CCSB01000004">
    <property type="protein sequence ID" value="CDZ79272.1"/>
    <property type="molecule type" value="Genomic_DNA"/>
</dbReference>
<organism evidence="14 15">
    <name type="scientific">Legionella massiliensis</name>
    <dbReference type="NCBI Taxonomy" id="1034943"/>
    <lineage>
        <taxon>Bacteria</taxon>
        <taxon>Pseudomonadati</taxon>
        <taxon>Pseudomonadota</taxon>
        <taxon>Gammaproteobacteria</taxon>
        <taxon>Legionellales</taxon>
        <taxon>Legionellaceae</taxon>
        <taxon>Legionella</taxon>
    </lineage>
</organism>
<evidence type="ECO:0000259" key="13">
    <source>
        <dbReference type="Pfam" id="PF02223"/>
    </source>
</evidence>
<dbReference type="AlphaFoldDB" id="A0A078L203"/>
<evidence type="ECO:0000256" key="10">
    <source>
        <dbReference type="ARBA" id="ARBA00048743"/>
    </source>
</evidence>
<dbReference type="GO" id="GO:0006233">
    <property type="term" value="P:dTDP biosynthetic process"/>
    <property type="evidence" value="ECO:0007669"/>
    <property type="project" value="InterPro"/>
</dbReference>
<dbReference type="EC" id="2.7.4.9" evidence="2 12"/>
<evidence type="ECO:0000256" key="7">
    <source>
        <dbReference type="ARBA" id="ARBA00022777"/>
    </source>
</evidence>
<dbReference type="STRING" id="1034943.BN59_03590"/>
<feature type="binding site" evidence="12">
    <location>
        <begin position="12"/>
        <end position="19"/>
    </location>
    <ligand>
        <name>ATP</name>
        <dbReference type="ChEBI" id="CHEBI:30616"/>
    </ligand>
</feature>
<evidence type="ECO:0000256" key="11">
    <source>
        <dbReference type="ARBA" id="ARBA00057735"/>
    </source>
</evidence>
<evidence type="ECO:0000256" key="8">
    <source>
        <dbReference type="ARBA" id="ARBA00022840"/>
    </source>
</evidence>
<keyword evidence="5 12" id="KW-0545">Nucleotide biosynthesis</keyword>
<evidence type="ECO:0000256" key="2">
    <source>
        <dbReference type="ARBA" id="ARBA00012980"/>
    </source>
</evidence>
<comment type="function">
    <text evidence="11 12">Phosphorylation of dTMP to form dTDP in both de novo and salvage pathways of dTTP synthesis.</text>
</comment>
<dbReference type="Proteomes" id="UP000044071">
    <property type="component" value="Unassembled WGS sequence"/>
</dbReference>
<name>A0A078L203_9GAMM</name>
<evidence type="ECO:0000256" key="4">
    <source>
        <dbReference type="ARBA" id="ARBA00022679"/>
    </source>
</evidence>
<evidence type="ECO:0000313" key="15">
    <source>
        <dbReference type="Proteomes" id="UP000044071"/>
    </source>
</evidence>
<evidence type="ECO:0000256" key="12">
    <source>
        <dbReference type="HAMAP-Rule" id="MF_00165"/>
    </source>
</evidence>
<keyword evidence="8 12" id="KW-0067">ATP-binding</keyword>
<feature type="domain" description="Thymidylate kinase-like" evidence="13">
    <location>
        <begin position="10"/>
        <end position="199"/>
    </location>
</feature>
<dbReference type="InterPro" id="IPR027417">
    <property type="entry name" value="P-loop_NTPase"/>
</dbReference>
<comment type="catalytic activity">
    <reaction evidence="10 12">
        <text>dTMP + ATP = dTDP + ADP</text>
        <dbReference type="Rhea" id="RHEA:13517"/>
        <dbReference type="ChEBI" id="CHEBI:30616"/>
        <dbReference type="ChEBI" id="CHEBI:58369"/>
        <dbReference type="ChEBI" id="CHEBI:63528"/>
        <dbReference type="ChEBI" id="CHEBI:456216"/>
        <dbReference type="EC" id="2.7.4.9"/>
    </reaction>
</comment>
<sequence>MREKGRFIVVEGLEGAGKSTAIETIKEYLSSFVPEIILTREPGGTRIGETVRQLIKAKVNGEILDSRCELLLLYAARVQLVEQVIRPALARGAWILADRFELSTFAYQGWGRGLGTEMISELSKFCLNSLKPDLIIYLDISPEQGFERVVKRGEKDRIEEEALSFFNQVYCGYHEMIQKMDNVALIDASQTLETVQESILSQLKRFFNHYEIS</sequence>
<accession>A0A078L203</accession>
<dbReference type="CDD" id="cd01672">
    <property type="entry name" value="TMPK"/>
    <property type="match status" value="1"/>
</dbReference>
<dbReference type="GO" id="GO:0006235">
    <property type="term" value="P:dTTP biosynthetic process"/>
    <property type="evidence" value="ECO:0007669"/>
    <property type="project" value="UniProtKB-UniRule"/>
</dbReference>
<protein>
    <recommendedName>
        <fullName evidence="3 12">Thymidylate kinase</fullName>
        <ecNumber evidence="2 12">2.7.4.9</ecNumber>
    </recommendedName>
    <alternativeName>
        <fullName evidence="9 12">dTMP kinase</fullName>
    </alternativeName>
</protein>
<dbReference type="GO" id="GO:0006227">
    <property type="term" value="P:dUDP biosynthetic process"/>
    <property type="evidence" value="ECO:0007669"/>
    <property type="project" value="TreeGrafter"/>
</dbReference>
<keyword evidence="7 12" id="KW-0418">Kinase</keyword>
<dbReference type="NCBIfam" id="TIGR00041">
    <property type="entry name" value="DTMP_kinase"/>
    <property type="match status" value="1"/>
</dbReference>
<keyword evidence="15" id="KW-1185">Reference proteome</keyword>
<dbReference type="InterPro" id="IPR018094">
    <property type="entry name" value="Thymidylate_kinase"/>
</dbReference>
<dbReference type="PANTHER" id="PTHR10344">
    <property type="entry name" value="THYMIDYLATE KINASE"/>
    <property type="match status" value="1"/>
</dbReference>
<evidence type="ECO:0000313" key="14">
    <source>
        <dbReference type="EMBL" id="CDZ79272.1"/>
    </source>
</evidence>
<keyword evidence="4 12" id="KW-0808">Transferase</keyword>
<dbReference type="Pfam" id="PF02223">
    <property type="entry name" value="Thymidylate_kin"/>
    <property type="match status" value="1"/>
</dbReference>
<evidence type="ECO:0000256" key="9">
    <source>
        <dbReference type="ARBA" id="ARBA00029962"/>
    </source>
</evidence>
<evidence type="ECO:0000256" key="3">
    <source>
        <dbReference type="ARBA" id="ARBA00017144"/>
    </source>
</evidence>
<comment type="similarity">
    <text evidence="1 12">Belongs to the thymidylate kinase family.</text>
</comment>
<dbReference type="FunFam" id="3.40.50.300:FF:000225">
    <property type="entry name" value="Thymidylate kinase"/>
    <property type="match status" value="1"/>
</dbReference>
<dbReference type="OrthoDB" id="9774907at2"/>
<dbReference type="eggNOG" id="COG0125">
    <property type="taxonomic scope" value="Bacteria"/>
</dbReference>
<keyword evidence="6 12" id="KW-0547">Nucleotide-binding</keyword>
<dbReference type="HAMAP" id="MF_00165">
    <property type="entry name" value="Thymidylate_kinase"/>
    <property type="match status" value="1"/>
</dbReference>
<evidence type="ECO:0000256" key="6">
    <source>
        <dbReference type="ARBA" id="ARBA00022741"/>
    </source>
</evidence>